<dbReference type="AlphaFoldDB" id="A0A1L7CU13"/>
<dbReference type="STRING" id="1437875.CFRA_08360"/>
<dbReference type="Pfam" id="PF00293">
    <property type="entry name" value="NUDIX"/>
    <property type="match status" value="1"/>
</dbReference>
<accession>A0A1L7CU13</accession>
<dbReference type="EMBL" id="CP009247">
    <property type="protein sequence ID" value="APT89268.1"/>
    <property type="molecule type" value="Genomic_DNA"/>
</dbReference>
<dbReference type="PROSITE" id="PS51462">
    <property type="entry name" value="NUDIX"/>
    <property type="match status" value="1"/>
</dbReference>
<dbReference type="RefSeq" id="WP_075664255.1">
    <property type="nucleotide sequence ID" value="NZ_CP009247.1"/>
</dbReference>
<keyword evidence="2" id="KW-0378">Hydrolase</keyword>
<dbReference type="OrthoDB" id="9814308at2"/>
<evidence type="ECO:0000256" key="2">
    <source>
        <dbReference type="ARBA" id="ARBA00022801"/>
    </source>
</evidence>
<evidence type="ECO:0000313" key="4">
    <source>
        <dbReference type="EMBL" id="APT89268.1"/>
    </source>
</evidence>
<dbReference type="PANTHER" id="PTHR43736">
    <property type="entry name" value="ADP-RIBOSE PYROPHOSPHATASE"/>
    <property type="match status" value="1"/>
</dbReference>
<dbReference type="GO" id="GO:0016787">
    <property type="term" value="F:hydrolase activity"/>
    <property type="evidence" value="ECO:0007669"/>
    <property type="project" value="UniProtKB-KW"/>
</dbReference>
<name>A0A1L7CU13_9CORY</name>
<dbReference type="InterPro" id="IPR015797">
    <property type="entry name" value="NUDIX_hydrolase-like_dom_sf"/>
</dbReference>
<evidence type="ECO:0000259" key="3">
    <source>
        <dbReference type="PROSITE" id="PS51462"/>
    </source>
</evidence>
<dbReference type="CDD" id="cd18879">
    <property type="entry name" value="NUDIX_Hydrolase"/>
    <property type="match status" value="1"/>
</dbReference>
<feature type="domain" description="Nudix hydrolase" evidence="3">
    <location>
        <begin position="19"/>
        <end position="158"/>
    </location>
</feature>
<gene>
    <name evidence="4" type="ORF">CFRA_08360</name>
</gene>
<proteinExistence type="inferred from homology"/>
<sequence length="182" mass="19699">MGTPDFVVELRKKIGHDHLWMPGVTAIVVRDVPAGAPLGATPKILLVKRSDNGQWTPVTGIVDPGEDPDVAAIREVKEETGLDAKVEALLGVGAVGPTEYPNGDRASYMDTCLRLSVPEDAEPVVGDEESTEVGWFEAMHLPVTNPRLRMACGDAVAQLRHPEGFETRIGWHKRGQPGRTAY</sequence>
<dbReference type="PANTHER" id="PTHR43736:SF1">
    <property type="entry name" value="DIHYDRONEOPTERIN TRIPHOSPHATE DIPHOSPHATASE"/>
    <property type="match status" value="1"/>
</dbReference>
<dbReference type="Gene3D" id="3.90.79.10">
    <property type="entry name" value="Nucleoside Triphosphate Pyrophosphohydrolase"/>
    <property type="match status" value="1"/>
</dbReference>
<dbReference type="InterPro" id="IPR000086">
    <property type="entry name" value="NUDIX_hydrolase_dom"/>
</dbReference>
<keyword evidence="5" id="KW-1185">Reference proteome</keyword>
<comment type="similarity">
    <text evidence="1">Belongs to the Nudix hydrolase family.</text>
</comment>
<evidence type="ECO:0000313" key="5">
    <source>
        <dbReference type="Proteomes" id="UP000185434"/>
    </source>
</evidence>
<dbReference type="KEGG" id="cfk:CFRA_08360"/>
<dbReference type="SUPFAM" id="SSF55811">
    <property type="entry name" value="Nudix"/>
    <property type="match status" value="1"/>
</dbReference>
<reference evidence="4 5" key="1">
    <citation type="submission" date="2014-08" db="EMBL/GenBank/DDBJ databases">
        <title>Complete genome sequence of Corynebacterium frankenforstense ST18(T) (=DSM 45800(T)), isolated from raw cow milk.</title>
        <authorList>
            <person name="Ruckert C."/>
            <person name="Albersmeier A."/>
            <person name="Winkler A."/>
            <person name="Lipski A."/>
            <person name="Kalinowski J."/>
        </authorList>
    </citation>
    <scope>NUCLEOTIDE SEQUENCE [LARGE SCALE GENOMIC DNA]</scope>
    <source>
        <strain evidence="4 5">ST18</strain>
    </source>
</reference>
<organism evidence="4 5">
    <name type="scientific">Corynebacterium frankenforstense DSM 45800</name>
    <dbReference type="NCBI Taxonomy" id="1437875"/>
    <lineage>
        <taxon>Bacteria</taxon>
        <taxon>Bacillati</taxon>
        <taxon>Actinomycetota</taxon>
        <taxon>Actinomycetes</taxon>
        <taxon>Mycobacteriales</taxon>
        <taxon>Corynebacteriaceae</taxon>
        <taxon>Corynebacterium</taxon>
    </lineage>
</organism>
<evidence type="ECO:0000256" key="1">
    <source>
        <dbReference type="ARBA" id="ARBA00005582"/>
    </source>
</evidence>
<dbReference type="PROSITE" id="PS00893">
    <property type="entry name" value="NUDIX_BOX"/>
    <property type="match status" value="1"/>
</dbReference>
<dbReference type="InterPro" id="IPR020084">
    <property type="entry name" value="NUDIX_hydrolase_CS"/>
</dbReference>
<protein>
    <submittedName>
        <fullName evidence="4">DNA mismatch repair protein MutT</fullName>
    </submittedName>
</protein>
<dbReference type="Proteomes" id="UP000185434">
    <property type="component" value="Chromosome"/>
</dbReference>